<proteinExistence type="inferred from homology"/>
<organism evidence="15 16">
    <name type="scientific">Hypsizygus marmoreus</name>
    <name type="common">White beech mushroom</name>
    <name type="synonym">Agaricus marmoreus</name>
    <dbReference type="NCBI Taxonomy" id="39966"/>
    <lineage>
        <taxon>Eukaryota</taxon>
        <taxon>Fungi</taxon>
        <taxon>Dikarya</taxon>
        <taxon>Basidiomycota</taxon>
        <taxon>Agaricomycotina</taxon>
        <taxon>Agaricomycetes</taxon>
        <taxon>Agaricomycetidae</taxon>
        <taxon>Agaricales</taxon>
        <taxon>Tricholomatineae</taxon>
        <taxon>Lyophyllaceae</taxon>
        <taxon>Hypsizygus</taxon>
    </lineage>
</organism>
<comment type="caution">
    <text evidence="15">The sequence shown here is derived from an EMBL/GenBank/DDBJ whole genome shotgun (WGS) entry which is preliminary data.</text>
</comment>
<dbReference type="AlphaFoldDB" id="A0A369JI60"/>
<dbReference type="GO" id="GO:0000974">
    <property type="term" value="C:Prp19 complex"/>
    <property type="evidence" value="ECO:0007669"/>
    <property type="project" value="TreeGrafter"/>
</dbReference>
<evidence type="ECO:0000313" key="16">
    <source>
        <dbReference type="Proteomes" id="UP000076154"/>
    </source>
</evidence>
<dbReference type="Proteomes" id="UP000076154">
    <property type="component" value="Unassembled WGS sequence"/>
</dbReference>
<keyword evidence="6" id="KW-0677">Repeat</keyword>
<evidence type="ECO:0000259" key="12">
    <source>
        <dbReference type="Pfam" id="PF23220"/>
    </source>
</evidence>
<evidence type="ECO:0000256" key="3">
    <source>
        <dbReference type="ARBA" id="ARBA00011524"/>
    </source>
</evidence>
<evidence type="ECO:0000256" key="2">
    <source>
        <dbReference type="ARBA" id="ARBA00008644"/>
    </source>
</evidence>
<dbReference type="InterPro" id="IPR055430">
    <property type="entry name" value="HAT_Syf1_CNRKL1_C"/>
</dbReference>
<comment type="subunit">
    <text evidence="3">Associated with the spliceosome.</text>
</comment>
<evidence type="ECO:0000256" key="1">
    <source>
        <dbReference type="ARBA" id="ARBA00004123"/>
    </source>
</evidence>
<dbReference type="InParanoid" id="A0A369JI60"/>
<dbReference type="GO" id="GO:0071007">
    <property type="term" value="C:U2-type catalytic step 2 spliceosome"/>
    <property type="evidence" value="ECO:0007669"/>
    <property type="project" value="TreeGrafter"/>
</dbReference>
<feature type="domain" description="Pre-mRNA-splicing factor Syf1/CRNKL1-like C-terminal HAT-repeats" evidence="13">
    <location>
        <begin position="555"/>
        <end position="947"/>
    </location>
</feature>
<protein>
    <recommendedName>
        <fullName evidence="10">Pre-mRNA-splicing factor SYF1</fullName>
    </recommendedName>
    <alternativeName>
        <fullName evidence="11">Pre-mRNA-splicing factor syf1</fullName>
    </alternativeName>
</protein>
<evidence type="ECO:0000259" key="14">
    <source>
        <dbReference type="Pfam" id="PF23233"/>
    </source>
</evidence>
<evidence type="ECO:0000256" key="6">
    <source>
        <dbReference type="ARBA" id="ARBA00022737"/>
    </source>
</evidence>
<dbReference type="EMBL" id="LUEZ02000055">
    <property type="protein sequence ID" value="RDB20992.1"/>
    <property type="molecule type" value="Genomic_DNA"/>
</dbReference>
<dbReference type="SUPFAM" id="SSF48452">
    <property type="entry name" value="TPR-like"/>
    <property type="match status" value="3"/>
</dbReference>
<dbReference type="Pfam" id="PF23220">
    <property type="entry name" value="HAT_Syf1_M"/>
    <property type="match status" value="1"/>
</dbReference>
<dbReference type="FunFam" id="1.25.40.10:FF:000023">
    <property type="entry name" value="Pre-mRNA-splicing factor SYF1"/>
    <property type="match status" value="1"/>
</dbReference>
<evidence type="ECO:0000256" key="8">
    <source>
        <dbReference type="ARBA" id="ARBA00023242"/>
    </source>
</evidence>
<keyword evidence="8" id="KW-0539">Nucleus</keyword>
<dbReference type="FunFam" id="1.25.40.10:FF:000137">
    <property type="entry name" value="Pre-mRNA-splicing factor syf1"/>
    <property type="match status" value="1"/>
</dbReference>
<evidence type="ECO:0000256" key="9">
    <source>
        <dbReference type="ARBA" id="ARBA00037272"/>
    </source>
</evidence>
<keyword evidence="5" id="KW-0747">Spliceosome</keyword>
<dbReference type="Pfam" id="PF23231">
    <property type="entry name" value="HAT_Syf1_CNRKL1_C"/>
    <property type="match status" value="1"/>
</dbReference>
<dbReference type="PANTHER" id="PTHR11246">
    <property type="entry name" value="PRE-MRNA SPLICING FACTOR"/>
    <property type="match status" value="1"/>
</dbReference>
<dbReference type="SMART" id="SM00386">
    <property type="entry name" value="HAT"/>
    <property type="match status" value="11"/>
</dbReference>
<dbReference type="FunFam" id="1.25.40.10:FF:000038">
    <property type="entry name" value="Putative pre-mRNA-splicing factor SYF1"/>
    <property type="match status" value="1"/>
</dbReference>
<feature type="domain" description="Pre-mRNA-splicing factor Syf1-like N-terminal HAT-repeats" evidence="14">
    <location>
        <begin position="174"/>
        <end position="265"/>
    </location>
</feature>
<dbReference type="STRING" id="39966.A0A369JI60"/>
<dbReference type="Pfam" id="PF23233">
    <property type="entry name" value="HAT_Syf1_CNRKL1_N"/>
    <property type="match status" value="1"/>
</dbReference>
<comment type="similarity">
    <text evidence="2">Belongs to the crooked-neck family.</text>
</comment>
<evidence type="ECO:0000313" key="15">
    <source>
        <dbReference type="EMBL" id="RDB20992.1"/>
    </source>
</evidence>
<gene>
    <name evidence="15" type="primary">SYF1</name>
    <name evidence="15" type="ORF">Hypma_011428</name>
</gene>
<dbReference type="Gene3D" id="1.25.40.10">
    <property type="entry name" value="Tetratricopeptide repeat domain"/>
    <property type="match status" value="3"/>
</dbReference>
<evidence type="ECO:0000256" key="7">
    <source>
        <dbReference type="ARBA" id="ARBA00023187"/>
    </source>
</evidence>
<evidence type="ECO:0000256" key="4">
    <source>
        <dbReference type="ARBA" id="ARBA00022664"/>
    </source>
</evidence>
<name>A0A369JI60_HYPMA</name>
<dbReference type="OrthoDB" id="10067343at2759"/>
<keyword evidence="4" id="KW-0507">mRNA processing</keyword>
<accession>A0A369JI60</accession>
<keyword evidence="7" id="KW-0508">mRNA splicing</keyword>
<dbReference type="GO" id="GO:0000349">
    <property type="term" value="P:generation of catalytic spliceosome for first transesterification step"/>
    <property type="evidence" value="ECO:0007669"/>
    <property type="project" value="TreeGrafter"/>
</dbReference>
<comment type="subcellular location">
    <subcellularLocation>
        <location evidence="1">Nucleus</location>
    </subcellularLocation>
</comment>
<dbReference type="FunCoup" id="A0A369JI60">
    <property type="interactions" value="754"/>
</dbReference>
<dbReference type="GO" id="GO:0071014">
    <property type="term" value="C:post-mRNA release spliceosomal complex"/>
    <property type="evidence" value="ECO:0007669"/>
    <property type="project" value="TreeGrafter"/>
</dbReference>
<evidence type="ECO:0000256" key="5">
    <source>
        <dbReference type="ARBA" id="ARBA00022728"/>
    </source>
</evidence>
<dbReference type="InterPro" id="IPR045075">
    <property type="entry name" value="Syf1-like"/>
</dbReference>
<comment type="function">
    <text evidence="9">Involved in pre-mRNA splicing and cell cycle progression.</text>
</comment>
<keyword evidence="16" id="KW-1185">Reference proteome</keyword>
<dbReference type="PANTHER" id="PTHR11246:SF5">
    <property type="entry name" value="PRE-MRNA-SPLICING FACTOR SYF1"/>
    <property type="match status" value="1"/>
</dbReference>
<dbReference type="InterPro" id="IPR011990">
    <property type="entry name" value="TPR-like_helical_dom_sf"/>
</dbReference>
<dbReference type="InterPro" id="IPR055433">
    <property type="entry name" value="HAT_Syf1-like_N"/>
</dbReference>
<dbReference type="InterPro" id="IPR056350">
    <property type="entry name" value="HAT_Syf1_central"/>
</dbReference>
<evidence type="ECO:0000259" key="13">
    <source>
        <dbReference type="Pfam" id="PF23231"/>
    </source>
</evidence>
<evidence type="ECO:0000256" key="10">
    <source>
        <dbReference type="ARBA" id="ARBA00039472"/>
    </source>
</evidence>
<feature type="domain" description="Pre-mRNA-splicing factor SYF1 central HAT repeats" evidence="12">
    <location>
        <begin position="398"/>
        <end position="553"/>
    </location>
</feature>
<dbReference type="InterPro" id="IPR003107">
    <property type="entry name" value="HAT"/>
</dbReference>
<evidence type="ECO:0000256" key="11">
    <source>
        <dbReference type="ARBA" id="ARBA00067212"/>
    </source>
</evidence>
<sequence>MPSVASKIPSIESLASYFPLTFPVPNPATHPDLISTNDLHREEDLLRNPTSFRSWWTAINSTREAFIALQKTERPPDLPEEAIALLGPLASPLARVSLQRLTYLYEAALVQFPSSFKLWKSYLNMRMSFVLGKLVVKKKAGGKKKFPEMKDALEDEAEDLEEWVGSLDAVVGWEEWKYLVATFERALMWLPKLPRLWLMYLAIFFHPRCPALLFHTHARHTFDRALRTLPPSLHSRVWVRYLLWAERKGGSTTVFVYRRYLAVDPSITERFTTLLLNPVNSAPRPLEAAKLLLSLARKASRGEYTSPEGKSPYQLLGDWIDVVEKFSDEVGLDVDETIESNEAIAAAEAEAAQKDDVAPEPASVDGKLIRFAGPAVPVTPDGRGAHPYDADEDPTSPRKLNVEKIIRKDGLAVYKDQAGRLWTGLATYWIKRGEFDRAKETFEQGIKSVLTIRDFTQIFEAYAEFGESLVSAMMSSLENEEDETEEDAAETERELDARIVEFEDLTDRRPFLVNDVLIRRNPNDVQEWEKRVALWGEDDAKVAETYIKALETINPRKATANLHRLYVNFAKFYEEGGTTGQAEEDLDSGRKILEKGTKVNFKLVEDLAEVWCEWAEMEIRHENYDDAIRVMQRATAIPKNTKINYHDHNLSAQSRLFKSLKLWSFYVDLEESIGTVESAKAVYDKILELRIANAQIIINYAAFLEENKYFEESFKIYERGVELFTFPISFEIWNIYLAKFVKRYGGSKLERARDLFEQALEKCPPKSCKPLFLMYAKLEEDFGLAKRSMSIFDRATQVVADEDKFEMFSIYIAKATANYGLPATRPIYERALEVLPDRQTAEMCLRFAALERKLGEIDRARAIYAHASQFCDPRVHPQFWTEWNSFEIETGSEDTFREMLRIKRSVQAQFNTEASYLAAETMAARQGARKAEEETEAQDAMAAAEKQAGGVKGPAFVAAKKTALPSVVDGEVEAVAPAAVQANTDEIHISDDEDL</sequence>
<reference evidence="15" key="1">
    <citation type="submission" date="2018-04" db="EMBL/GenBank/DDBJ databases">
        <title>Whole genome sequencing of Hypsizygus marmoreus.</title>
        <authorList>
            <person name="Choi I.-G."/>
            <person name="Min B."/>
            <person name="Kim J.-G."/>
            <person name="Kim S."/>
            <person name="Oh Y.-L."/>
            <person name="Kong W.-S."/>
            <person name="Park H."/>
            <person name="Jeong J."/>
            <person name="Song E.-S."/>
        </authorList>
    </citation>
    <scope>NUCLEOTIDE SEQUENCE [LARGE SCALE GENOMIC DNA]</scope>
    <source>
        <strain evidence="15">51987-8</strain>
    </source>
</reference>